<name>A0A8C2PIK9_CAPHI</name>
<reference evidence="2" key="1">
    <citation type="submission" date="2019-03" db="EMBL/GenBank/DDBJ databases">
        <title>Genome sequencing and reference-guided assembly of Black Bengal Goat (Capra hircus).</title>
        <authorList>
            <person name="Siddiki A.Z."/>
            <person name="Baten A."/>
            <person name="Billah M."/>
            <person name="Alam M.A.U."/>
            <person name="Shawrob K.S.M."/>
            <person name="Saha S."/>
            <person name="Chowdhury M."/>
            <person name="Rahman A.H."/>
            <person name="Stear M."/>
            <person name="Miah G."/>
            <person name="Das G.B."/>
            <person name="Hossain M.M."/>
            <person name="Kumkum M."/>
            <person name="Islam M.S."/>
            <person name="Mollah A.M."/>
            <person name="Ahsan A."/>
            <person name="Tusar F."/>
            <person name="Khan M.K.I."/>
        </authorList>
    </citation>
    <scope>NUCLEOTIDE SEQUENCE [LARGE SCALE GENOMIC DNA]</scope>
</reference>
<dbReference type="AlphaFoldDB" id="A0A8C2PIK9"/>
<feature type="compositionally biased region" description="Basic and acidic residues" evidence="1">
    <location>
        <begin position="141"/>
        <end position="150"/>
    </location>
</feature>
<protein>
    <submittedName>
        <fullName evidence="2">Uncharacterized protein</fullName>
    </submittedName>
</protein>
<organism evidence="2">
    <name type="scientific">Capra hircus</name>
    <name type="common">Goat</name>
    <dbReference type="NCBI Taxonomy" id="9925"/>
    <lineage>
        <taxon>Eukaryota</taxon>
        <taxon>Metazoa</taxon>
        <taxon>Chordata</taxon>
        <taxon>Craniata</taxon>
        <taxon>Vertebrata</taxon>
        <taxon>Euteleostomi</taxon>
        <taxon>Mammalia</taxon>
        <taxon>Eutheria</taxon>
        <taxon>Laurasiatheria</taxon>
        <taxon>Artiodactyla</taxon>
        <taxon>Ruminantia</taxon>
        <taxon>Pecora</taxon>
        <taxon>Bovidae</taxon>
        <taxon>Caprinae</taxon>
        <taxon>Capra</taxon>
    </lineage>
</organism>
<proteinExistence type="predicted"/>
<feature type="compositionally biased region" description="Polar residues" evidence="1">
    <location>
        <begin position="124"/>
        <end position="137"/>
    </location>
</feature>
<sequence length="150" mass="16042">FTAFSPLLGGAGHQQGGPQPGWVHPGTWMSFQGLPGGSGIWLEWGRCPEVSWRVPQPEGEAGARVETSFSVNECVLPLKKNLFIYLAVLGLSYGTWTFSRACGILVPGQGIESMSLVLGSRSLTTGSPGMSHPTTSLPEVRNLKDPEEEC</sequence>
<accession>A0A8C2PIK9</accession>
<dbReference type="Ensembl" id="ENSCHIT00010029275.1">
    <property type="protein sequence ID" value="ENSCHIP00010020759.1"/>
    <property type="gene ID" value="ENSCHIG00010015300.1"/>
</dbReference>
<reference evidence="2" key="2">
    <citation type="submission" date="2025-08" db="UniProtKB">
        <authorList>
            <consortium name="Ensembl"/>
        </authorList>
    </citation>
    <scope>IDENTIFICATION</scope>
</reference>
<feature type="region of interest" description="Disordered" evidence="1">
    <location>
        <begin position="124"/>
        <end position="150"/>
    </location>
</feature>
<evidence type="ECO:0000256" key="1">
    <source>
        <dbReference type="SAM" id="MobiDB-lite"/>
    </source>
</evidence>
<evidence type="ECO:0000313" key="2">
    <source>
        <dbReference type="Ensembl" id="ENSCHIP00010020759.1"/>
    </source>
</evidence>